<accession>A0ABU9HPM7</accession>
<keyword evidence="9" id="KW-1185">Reference proteome</keyword>
<dbReference type="Proteomes" id="UP001398556">
    <property type="component" value="Unassembled WGS sequence"/>
</dbReference>
<evidence type="ECO:0000256" key="3">
    <source>
        <dbReference type="ARBA" id="ARBA00022729"/>
    </source>
</evidence>
<dbReference type="PROSITE" id="PS51257">
    <property type="entry name" value="PROKAR_LIPOPROTEIN"/>
    <property type="match status" value="1"/>
</dbReference>
<evidence type="ECO:0000256" key="5">
    <source>
        <dbReference type="ARBA" id="ARBA00023237"/>
    </source>
</evidence>
<comment type="similarity">
    <text evidence="2">Belongs to the SusD family.</text>
</comment>
<feature type="domain" description="SusD-like N-terminal" evidence="7">
    <location>
        <begin position="24"/>
        <end position="221"/>
    </location>
</feature>
<proteinExistence type="inferred from homology"/>
<keyword evidence="3" id="KW-0732">Signal</keyword>
<comment type="subcellular location">
    <subcellularLocation>
        <location evidence="1">Cell outer membrane</location>
    </subcellularLocation>
</comment>
<reference evidence="8 9" key="1">
    <citation type="submission" date="2024-04" db="EMBL/GenBank/DDBJ databases">
        <title>Flavobacterium sp. DGU99 16S ribosomal RNA gene Genome sequencing and assembly.</title>
        <authorList>
            <person name="Park S."/>
        </authorList>
    </citation>
    <scope>NUCLEOTIDE SEQUENCE [LARGE SCALE GENOMIC DNA]</scope>
    <source>
        <strain evidence="8 9">DGU99</strain>
    </source>
</reference>
<dbReference type="Pfam" id="PF07980">
    <property type="entry name" value="SusD_RagB"/>
    <property type="match status" value="1"/>
</dbReference>
<dbReference type="InterPro" id="IPR011990">
    <property type="entry name" value="TPR-like_helical_dom_sf"/>
</dbReference>
<dbReference type="Pfam" id="PF14322">
    <property type="entry name" value="SusD-like_3"/>
    <property type="match status" value="1"/>
</dbReference>
<evidence type="ECO:0000256" key="2">
    <source>
        <dbReference type="ARBA" id="ARBA00006275"/>
    </source>
</evidence>
<dbReference type="InterPro" id="IPR012944">
    <property type="entry name" value="SusD_RagB_dom"/>
</dbReference>
<evidence type="ECO:0000256" key="1">
    <source>
        <dbReference type="ARBA" id="ARBA00004442"/>
    </source>
</evidence>
<comment type="caution">
    <text evidence="8">The sequence shown here is derived from an EMBL/GenBank/DDBJ whole genome shotgun (WGS) entry which is preliminary data.</text>
</comment>
<evidence type="ECO:0000259" key="7">
    <source>
        <dbReference type="Pfam" id="PF14322"/>
    </source>
</evidence>
<organism evidence="8 9">
    <name type="scientific">Flavobacterium flavipallidum</name>
    <dbReference type="NCBI Taxonomy" id="3139140"/>
    <lineage>
        <taxon>Bacteria</taxon>
        <taxon>Pseudomonadati</taxon>
        <taxon>Bacteroidota</taxon>
        <taxon>Flavobacteriia</taxon>
        <taxon>Flavobacteriales</taxon>
        <taxon>Flavobacteriaceae</taxon>
        <taxon>Flavobacterium</taxon>
    </lineage>
</organism>
<dbReference type="InterPro" id="IPR033985">
    <property type="entry name" value="SusD-like_N"/>
</dbReference>
<sequence>MKKKKILNKIAILFGVVLFTGCSDFLDVESDTQKQGAESITTLVDLRNTTANLYTAPWFGFNQSSYEVCDGRANNLLADATSSTYANFAGFSETSSTAGLSNLWSSLYNISAQSSYVINDYAPNVRLHVDNEAKINACEAEARFMRGTAYWYLAMVWHDVPIIDSPNSLVLSPKVYPNRFEDVIQFAINDLEYAVQWLPTSDDKGRVTKYSAEGMLARVCLTAANYAMGNNFSQDYLDRNAIASNTTLAQFYFDKAKVLTNNILTEGSASYGLLADYEDLFKVQNNNNKESLFSIQVIPTSTVYGLGNTRQQSLAGSTTLTNGLNAYGGSIFCGYDILHLYVLDGAKSRMRGNIFVATENYNYLATHTAAKSWTVTNEKCNIKKFVVGSKEDTGGIAINNNSGLMTPVMRMAEVYLMYTEAVMGTNSSTSDALAVQRFNAVRQRAFSLNIANYVAKTSVTRNDLFKERRMEFFMEGLFWQDIVRRSFYDMDWVKNYLNNKLKDSDALTELTNYVWYHYTYNPVRLAATGGFTNSPRASTVVAREAVHDLGSATYVHSVDAKDNIWGLPYPQVDASKNPLLNQEPVKFNF</sequence>
<evidence type="ECO:0000313" key="9">
    <source>
        <dbReference type="Proteomes" id="UP001398556"/>
    </source>
</evidence>
<dbReference type="RefSeq" id="WP_341701307.1">
    <property type="nucleotide sequence ID" value="NZ_JBBYHU010000032.1"/>
</dbReference>
<feature type="domain" description="RagB/SusD" evidence="6">
    <location>
        <begin position="250"/>
        <end position="584"/>
    </location>
</feature>
<keyword evidence="5" id="KW-0998">Cell outer membrane</keyword>
<evidence type="ECO:0000313" key="8">
    <source>
        <dbReference type="EMBL" id="MEL1242101.1"/>
    </source>
</evidence>
<dbReference type="SUPFAM" id="SSF48452">
    <property type="entry name" value="TPR-like"/>
    <property type="match status" value="1"/>
</dbReference>
<dbReference type="EMBL" id="JBBYHU010000032">
    <property type="protein sequence ID" value="MEL1242101.1"/>
    <property type="molecule type" value="Genomic_DNA"/>
</dbReference>
<evidence type="ECO:0000256" key="4">
    <source>
        <dbReference type="ARBA" id="ARBA00023136"/>
    </source>
</evidence>
<gene>
    <name evidence="8" type="ORF">AAEO59_13650</name>
</gene>
<name>A0ABU9HPM7_9FLAO</name>
<keyword evidence="4" id="KW-0472">Membrane</keyword>
<protein>
    <submittedName>
        <fullName evidence="8">RagB/SusD family nutrient uptake outer membrane protein</fullName>
    </submittedName>
</protein>
<dbReference type="Gene3D" id="1.25.40.390">
    <property type="match status" value="1"/>
</dbReference>
<evidence type="ECO:0000259" key="6">
    <source>
        <dbReference type="Pfam" id="PF07980"/>
    </source>
</evidence>